<name>A0ABD3WKA6_SINWO</name>
<dbReference type="Proteomes" id="UP001634394">
    <property type="component" value="Unassembled WGS sequence"/>
</dbReference>
<dbReference type="AlphaFoldDB" id="A0ABD3WKA6"/>
<evidence type="ECO:0000313" key="1">
    <source>
        <dbReference type="EMBL" id="KAL3873133.1"/>
    </source>
</evidence>
<protein>
    <submittedName>
        <fullName evidence="1">Uncharacterized protein</fullName>
    </submittedName>
</protein>
<reference evidence="1 2" key="1">
    <citation type="submission" date="2024-11" db="EMBL/GenBank/DDBJ databases">
        <title>Chromosome-level genome assembly of the freshwater bivalve Anodonta woodiana.</title>
        <authorList>
            <person name="Chen X."/>
        </authorList>
    </citation>
    <scope>NUCLEOTIDE SEQUENCE [LARGE SCALE GENOMIC DNA]</scope>
    <source>
        <strain evidence="1">MN2024</strain>
        <tissue evidence="1">Gills</tissue>
    </source>
</reference>
<evidence type="ECO:0000313" key="2">
    <source>
        <dbReference type="Proteomes" id="UP001634394"/>
    </source>
</evidence>
<sequence length="294" mass="34510">MGPALHKCAVRERNVQNSHGEVQWRVLTAAGLREEFTQMARLQRIRIHHGCAKPKKPSRIPPELAETYCYWKSPFFPGCKRVECHPDVLHLFPKTYTMNIVEENLYQHLEHDYYVAKAGTVDFSPHWLKHYLGKTLRVYLRPNEHLNRQYQRFPEVGILTKKIRYIDLTIKKDEELVNKCFITIQENHGSLYMKKRRKSRPLRITTVIVDHQAPSIILQGEEFYLIFNQTFTAEQVDHVDDPGGLLDVGGYYRDLDTHPDIAIMFNVNVRTRDLPPSVVAEYRRSFTIRNLLRG</sequence>
<dbReference type="EMBL" id="JBJQND010000006">
    <property type="protein sequence ID" value="KAL3873133.1"/>
    <property type="molecule type" value="Genomic_DNA"/>
</dbReference>
<comment type="caution">
    <text evidence="1">The sequence shown here is derived from an EMBL/GenBank/DDBJ whole genome shotgun (WGS) entry which is preliminary data.</text>
</comment>
<organism evidence="1 2">
    <name type="scientific">Sinanodonta woodiana</name>
    <name type="common">Chinese pond mussel</name>
    <name type="synonym">Anodonta woodiana</name>
    <dbReference type="NCBI Taxonomy" id="1069815"/>
    <lineage>
        <taxon>Eukaryota</taxon>
        <taxon>Metazoa</taxon>
        <taxon>Spiralia</taxon>
        <taxon>Lophotrochozoa</taxon>
        <taxon>Mollusca</taxon>
        <taxon>Bivalvia</taxon>
        <taxon>Autobranchia</taxon>
        <taxon>Heteroconchia</taxon>
        <taxon>Palaeoheterodonta</taxon>
        <taxon>Unionida</taxon>
        <taxon>Unionoidea</taxon>
        <taxon>Unionidae</taxon>
        <taxon>Unioninae</taxon>
        <taxon>Sinanodonta</taxon>
    </lineage>
</organism>
<proteinExistence type="predicted"/>
<accession>A0ABD3WKA6</accession>
<gene>
    <name evidence="1" type="ORF">ACJMK2_036287</name>
</gene>
<keyword evidence="2" id="KW-1185">Reference proteome</keyword>